<name>A0A8X7CAA9_9ARAC</name>
<evidence type="ECO:0000313" key="1">
    <source>
        <dbReference type="EMBL" id="GFY59117.1"/>
    </source>
</evidence>
<evidence type="ECO:0000313" key="2">
    <source>
        <dbReference type="Proteomes" id="UP000886998"/>
    </source>
</evidence>
<protein>
    <submittedName>
        <fullName evidence="1">Uncharacterized protein</fullName>
    </submittedName>
</protein>
<dbReference type="Proteomes" id="UP000886998">
    <property type="component" value="Unassembled WGS sequence"/>
</dbReference>
<accession>A0A8X7CAA9</accession>
<keyword evidence="2" id="KW-1185">Reference proteome</keyword>
<dbReference type="AlphaFoldDB" id="A0A8X7CAA9"/>
<proteinExistence type="predicted"/>
<gene>
    <name evidence="1" type="ORF">TNIN_235501</name>
</gene>
<comment type="caution">
    <text evidence="1">The sequence shown here is derived from an EMBL/GenBank/DDBJ whole genome shotgun (WGS) entry which is preliminary data.</text>
</comment>
<reference evidence="1" key="1">
    <citation type="submission" date="2020-08" db="EMBL/GenBank/DDBJ databases">
        <title>Multicomponent nature underlies the extraordinary mechanical properties of spider dragline silk.</title>
        <authorList>
            <person name="Kono N."/>
            <person name="Nakamura H."/>
            <person name="Mori M."/>
            <person name="Yoshida Y."/>
            <person name="Ohtoshi R."/>
            <person name="Malay A.D."/>
            <person name="Moran D.A.P."/>
            <person name="Tomita M."/>
            <person name="Numata K."/>
            <person name="Arakawa K."/>
        </authorList>
    </citation>
    <scope>NUCLEOTIDE SEQUENCE</scope>
</reference>
<sequence length="82" mass="8836">MTATSPSNASNSTYVSTVKTGVEVELLTRSSCLTIDTEIDSISNRSYKPIAFLESKLGAGLDRSLVFGYVPHEALQADHLMV</sequence>
<organism evidence="1 2">
    <name type="scientific">Trichonephila inaurata madagascariensis</name>
    <dbReference type="NCBI Taxonomy" id="2747483"/>
    <lineage>
        <taxon>Eukaryota</taxon>
        <taxon>Metazoa</taxon>
        <taxon>Ecdysozoa</taxon>
        <taxon>Arthropoda</taxon>
        <taxon>Chelicerata</taxon>
        <taxon>Arachnida</taxon>
        <taxon>Araneae</taxon>
        <taxon>Araneomorphae</taxon>
        <taxon>Entelegynae</taxon>
        <taxon>Araneoidea</taxon>
        <taxon>Nephilidae</taxon>
        <taxon>Trichonephila</taxon>
        <taxon>Trichonephila inaurata</taxon>
    </lineage>
</organism>
<dbReference type="EMBL" id="BMAV01012432">
    <property type="protein sequence ID" value="GFY59117.1"/>
    <property type="molecule type" value="Genomic_DNA"/>
</dbReference>